<dbReference type="RefSeq" id="XP_024706804.1">
    <property type="nucleotide sequence ID" value="XM_024852838.1"/>
</dbReference>
<evidence type="ECO:0000313" key="1">
    <source>
        <dbReference type="EMBL" id="PLB51502.1"/>
    </source>
</evidence>
<dbReference type="OrthoDB" id="8954335at2759"/>
<dbReference type="Proteomes" id="UP000234275">
    <property type="component" value="Unassembled WGS sequence"/>
</dbReference>
<dbReference type="EMBL" id="MSFO01000002">
    <property type="protein sequence ID" value="PLB51502.1"/>
    <property type="molecule type" value="Genomic_DNA"/>
</dbReference>
<proteinExistence type="predicted"/>
<evidence type="ECO:0000313" key="2">
    <source>
        <dbReference type="Proteomes" id="UP000234275"/>
    </source>
</evidence>
<keyword evidence="2" id="KW-1185">Reference proteome</keyword>
<accession>A0A2I2GF55</accession>
<dbReference type="AlphaFoldDB" id="A0A2I2GF55"/>
<dbReference type="GeneID" id="36560536"/>
<evidence type="ECO:0008006" key="3">
    <source>
        <dbReference type="Google" id="ProtNLM"/>
    </source>
</evidence>
<name>A0A2I2GF55_9EURO</name>
<sequence>MPDIAWEIRSGYGWPMRRILNFLDAFTFRGILYLTSMESNEFSALERLVLRSLYAYRGGRSTPKVTIVTTKWDCMDESGIAEKLQCVNNWKFDESVKDLLMDGPRIYHHGLVQQSGTYRTLHLTMDDAARRLLARTMILEHYFEPSGLIAYRLPHTQIGSLLQQIKSANKQKESDYPTEACKDDSRLNCNELRDAIQEILDEHTMEQHQGTDRDCSEECQFAAISRGIEALTLGDVQDLEGV</sequence>
<protein>
    <recommendedName>
        <fullName evidence="3">G domain-containing protein</fullName>
    </recommendedName>
</protein>
<comment type="caution">
    <text evidence="1">The sequence shown here is derived from an EMBL/GenBank/DDBJ whole genome shotgun (WGS) entry which is preliminary data.</text>
</comment>
<gene>
    <name evidence="1" type="ORF">P170DRAFT_471435</name>
</gene>
<dbReference type="VEuPathDB" id="FungiDB:P170DRAFT_471435"/>
<organism evidence="1 2">
    <name type="scientific">Aspergillus steynii IBT 23096</name>
    <dbReference type="NCBI Taxonomy" id="1392250"/>
    <lineage>
        <taxon>Eukaryota</taxon>
        <taxon>Fungi</taxon>
        <taxon>Dikarya</taxon>
        <taxon>Ascomycota</taxon>
        <taxon>Pezizomycotina</taxon>
        <taxon>Eurotiomycetes</taxon>
        <taxon>Eurotiomycetidae</taxon>
        <taxon>Eurotiales</taxon>
        <taxon>Aspergillaceae</taxon>
        <taxon>Aspergillus</taxon>
        <taxon>Aspergillus subgen. Circumdati</taxon>
    </lineage>
</organism>
<reference evidence="1 2" key="1">
    <citation type="submission" date="2016-12" db="EMBL/GenBank/DDBJ databases">
        <title>The genomes of Aspergillus section Nigri reveals drivers in fungal speciation.</title>
        <authorList>
            <consortium name="DOE Joint Genome Institute"/>
            <person name="Vesth T.C."/>
            <person name="Nybo J."/>
            <person name="Theobald S."/>
            <person name="Brandl J."/>
            <person name="Frisvad J.C."/>
            <person name="Nielsen K.F."/>
            <person name="Lyhne E.K."/>
            <person name="Kogle M.E."/>
            <person name="Kuo A."/>
            <person name="Riley R."/>
            <person name="Clum A."/>
            <person name="Nolan M."/>
            <person name="Lipzen A."/>
            <person name="Salamov A."/>
            <person name="Henrissat B."/>
            <person name="Wiebenga A."/>
            <person name="De Vries R.P."/>
            <person name="Grigoriev I.V."/>
            <person name="Mortensen U.H."/>
            <person name="Andersen M.R."/>
            <person name="Baker S.E."/>
        </authorList>
    </citation>
    <scope>NUCLEOTIDE SEQUENCE [LARGE SCALE GENOMIC DNA]</scope>
    <source>
        <strain evidence="1 2">IBT 23096</strain>
    </source>
</reference>